<feature type="domain" description="POTRA" evidence="7">
    <location>
        <begin position="61"/>
        <end position="134"/>
    </location>
</feature>
<keyword evidence="2" id="KW-0812">Transmembrane</keyword>
<reference evidence="8" key="2">
    <citation type="journal article" date="2021" name="PeerJ">
        <title>Extensive microbial diversity within the chicken gut microbiome revealed by metagenomics and culture.</title>
        <authorList>
            <person name="Gilroy R."/>
            <person name="Ravi A."/>
            <person name="Getino M."/>
            <person name="Pursley I."/>
            <person name="Horton D.L."/>
            <person name="Alikhan N.F."/>
            <person name="Baker D."/>
            <person name="Gharbi K."/>
            <person name="Hall N."/>
            <person name="Watson M."/>
            <person name="Adriaenssens E.M."/>
            <person name="Foster-Nyarko E."/>
            <person name="Jarju S."/>
            <person name="Secka A."/>
            <person name="Antonio M."/>
            <person name="Oren A."/>
            <person name="Chaudhuri R.R."/>
            <person name="La Ragione R."/>
            <person name="Hildebrand F."/>
            <person name="Pallen M.J."/>
        </authorList>
    </citation>
    <scope>NUCLEOTIDE SEQUENCE</scope>
    <source>
        <strain evidence="8">CHK154-7741</strain>
    </source>
</reference>
<reference evidence="8" key="1">
    <citation type="submission" date="2020-10" db="EMBL/GenBank/DDBJ databases">
        <authorList>
            <person name="Gilroy R."/>
        </authorList>
    </citation>
    <scope>NUCLEOTIDE SEQUENCE</scope>
    <source>
        <strain evidence="8">CHK154-7741</strain>
    </source>
</reference>
<sequence>MGQSCPSLAATPKWKFWQKNKQMEQPVPEENEENRQDSLWENLQPDTKNLQAEKTQSSSDIKVHSVEITGNNLVDTSEIMQFVKIQAGDPYSVDIVQQNLKAIYDMGYFSEKMKAIPVKIDDKNIKLKIIVQENIPITDFNITGNNSVATGDLLQILNPLMNKPQNILKLNEAITEIQEYYASQGYILARVTSITDDPDGMVNLTIDEGKIGAIIIEGNKKTKEFVVKRNILTQPGTIYNENLIKQDLMRLYGTQAFKDVKRTIERNEENPDVYDVTIHLEEQRTGTISIGGGLDTATGLFGTGGFTDNNFRGLGQRVSLSLLAGTGVVMADSSMLNRANLQAELSWFEPKFRGTDNSLMVKAFGRDFASYQIPLAVEQRFGIESTISRAFTNYPHLTGSFGVGIENVHVKEGDGNQIASLYAAHNIPISERAKQLQGGLFLSLSPSLIYDTRDSTTLPRKGVFANVRFDEQIALDGFENTFGKLSGSIKRYYPVAKKSSVSLAFRAGGKIHGDMPEVMAYRLGGPYTVRGFRMSGIGTGSGFMMGSAEFQTPIPFIDRITDAKFLDNIRIAAFVDAGQIYGSTVTNEIYNRPIHAITAGVGVRVFVPGVGPLSIDWGYPLTGVPAGTSKGAFTFGVGDFFY</sequence>
<dbReference type="Proteomes" id="UP000886748">
    <property type="component" value="Unassembled WGS sequence"/>
</dbReference>
<comment type="caution">
    <text evidence="8">The sequence shown here is derived from an EMBL/GenBank/DDBJ whole genome shotgun (WGS) entry which is preliminary data.</text>
</comment>
<dbReference type="InterPro" id="IPR010827">
    <property type="entry name" value="BamA/TamA_POTRA"/>
</dbReference>
<dbReference type="Pfam" id="PF08479">
    <property type="entry name" value="POTRA_2"/>
    <property type="match status" value="1"/>
</dbReference>
<dbReference type="Pfam" id="PF01103">
    <property type="entry name" value="Omp85"/>
    <property type="match status" value="1"/>
</dbReference>
<feature type="region of interest" description="Disordered" evidence="6">
    <location>
        <begin position="1"/>
        <end position="42"/>
    </location>
</feature>
<evidence type="ECO:0000313" key="9">
    <source>
        <dbReference type="Proteomes" id="UP000886748"/>
    </source>
</evidence>
<dbReference type="InterPro" id="IPR039910">
    <property type="entry name" value="D15-like"/>
</dbReference>
<protein>
    <submittedName>
        <fullName evidence="8">BamA/TamA family outer membrane protein</fullName>
    </submittedName>
</protein>
<organism evidence="8 9">
    <name type="scientific">Candidatus Limenecus avicola</name>
    <dbReference type="NCBI Taxonomy" id="2840847"/>
    <lineage>
        <taxon>Bacteria</taxon>
        <taxon>Bacillati</taxon>
        <taxon>Bacillota</taxon>
        <taxon>Clostridia</taxon>
        <taxon>Eubacteriales</taxon>
        <taxon>Clostridiaceae</taxon>
        <taxon>Clostridiaceae incertae sedis</taxon>
        <taxon>Candidatus Limenecus</taxon>
    </lineage>
</organism>
<dbReference type="PANTHER" id="PTHR12815">
    <property type="entry name" value="SORTING AND ASSEMBLY MACHINERY SAMM50 PROTEIN FAMILY MEMBER"/>
    <property type="match status" value="1"/>
</dbReference>
<gene>
    <name evidence="8" type="ORF">IAD26_08685</name>
</gene>
<evidence type="ECO:0000256" key="3">
    <source>
        <dbReference type="ARBA" id="ARBA00022729"/>
    </source>
</evidence>
<evidence type="ECO:0000313" key="8">
    <source>
        <dbReference type="EMBL" id="HIU93191.1"/>
    </source>
</evidence>
<dbReference type="InterPro" id="IPR034746">
    <property type="entry name" value="POTRA"/>
</dbReference>
<dbReference type="PROSITE" id="PS51779">
    <property type="entry name" value="POTRA"/>
    <property type="match status" value="2"/>
</dbReference>
<keyword evidence="3" id="KW-0732">Signal</keyword>
<evidence type="ECO:0000256" key="2">
    <source>
        <dbReference type="ARBA" id="ARBA00022692"/>
    </source>
</evidence>
<keyword evidence="4" id="KW-0472">Membrane</keyword>
<proteinExistence type="predicted"/>
<dbReference type="Gene3D" id="3.10.20.310">
    <property type="entry name" value="membrane protein fhac"/>
    <property type="match status" value="3"/>
</dbReference>
<evidence type="ECO:0000256" key="4">
    <source>
        <dbReference type="ARBA" id="ARBA00023136"/>
    </source>
</evidence>
<dbReference type="Gene3D" id="2.40.160.50">
    <property type="entry name" value="membrane protein fhac: a member of the omp85/tpsb transporter family"/>
    <property type="match status" value="1"/>
</dbReference>
<keyword evidence="5" id="KW-0998">Cell outer membrane</keyword>
<feature type="domain" description="POTRA" evidence="7">
    <location>
        <begin position="135"/>
        <end position="209"/>
    </location>
</feature>
<dbReference type="GO" id="GO:0019867">
    <property type="term" value="C:outer membrane"/>
    <property type="evidence" value="ECO:0007669"/>
    <property type="project" value="InterPro"/>
</dbReference>
<name>A0A9D1SSI9_9CLOT</name>
<comment type="subcellular location">
    <subcellularLocation>
        <location evidence="1">Membrane</location>
    </subcellularLocation>
</comment>
<dbReference type="AlphaFoldDB" id="A0A9D1SSI9"/>
<evidence type="ECO:0000256" key="1">
    <source>
        <dbReference type="ARBA" id="ARBA00004370"/>
    </source>
</evidence>
<accession>A0A9D1SSI9</accession>
<dbReference type="PANTHER" id="PTHR12815:SF47">
    <property type="entry name" value="TRANSLOCATION AND ASSEMBLY MODULE SUBUNIT TAMA"/>
    <property type="match status" value="1"/>
</dbReference>
<dbReference type="EMBL" id="DVOD01000061">
    <property type="protein sequence ID" value="HIU93191.1"/>
    <property type="molecule type" value="Genomic_DNA"/>
</dbReference>
<dbReference type="InterPro" id="IPR013686">
    <property type="entry name" value="Polypept-transport_assoc_ShlB"/>
</dbReference>
<evidence type="ECO:0000259" key="7">
    <source>
        <dbReference type="PROSITE" id="PS51779"/>
    </source>
</evidence>
<dbReference type="Pfam" id="PF07244">
    <property type="entry name" value="POTRA"/>
    <property type="match status" value="2"/>
</dbReference>
<evidence type="ECO:0000256" key="6">
    <source>
        <dbReference type="SAM" id="MobiDB-lite"/>
    </source>
</evidence>
<dbReference type="InterPro" id="IPR000184">
    <property type="entry name" value="Bac_surfAg_D15"/>
</dbReference>
<evidence type="ECO:0000256" key="5">
    <source>
        <dbReference type="ARBA" id="ARBA00023237"/>
    </source>
</evidence>